<protein>
    <submittedName>
        <fullName evidence="2">Uncharacterized protein</fullName>
    </submittedName>
</protein>
<dbReference type="Proteomes" id="UP000297245">
    <property type="component" value="Unassembled WGS sequence"/>
</dbReference>
<keyword evidence="3" id="KW-1185">Reference proteome</keyword>
<sequence length="236" mass="26193">MASPVETRSSSPQVRINITIILDRTFLVESIVYALLPAVERSLLNMELECAPKSTLTGPMTSTTTTMTTNERGTHDIVMSLSWEDARTLPPGPTPAVCGPRRPTSSSLTNSVLENRSLAWSTSSSTEPPIIPSSSLSASISASASTRKSTRKLTTSMGENVEHHQREQLKRSVPGSTFDNEEDQDGWEGCSIGRSGVVNQRGVGKHRAIEEYGDNGKEEFEENWFWFWFGRWVRYH</sequence>
<evidence type="ECO:0000313" key="3">
    <source>
        <dbReference type="Proteomes" id="UP000297245"/>
    </source>
</evidence>
<evidence type="ECO:0000313" key="2">
    <source>
        <dbReference type="EMBL" id="THU86636.1"/>
    </source>
</evidence>
<feature type="region of interest" description="Disordered" evidence="1">
    <location>
        <begin position="120"/>
        <end position="193"/>
    </location>
</feature>
<reference evidence="2 3" key="1">
    <citation type="journal article" date="2019" name="Nat. Ecol. Evol.">
        <title>Megaphylogeny resolves global patterns of mushroom evolution.</title>
        <authorList>
            <person name="Varga T."/>
            <person name="Krizsan K."/>
            <person name="Foldi C."/>
            <person name="Dima B."/>
            <person name="Sanchez-Garcia M."/>
            <person name="Sanchez-Ramirez S."/>
            <person name="Szollosi G.J."/>
            <person name="Szarkandi J.G."/>
            <person name="Papp V."/>
            <person name="Albert L."/>
            <person name="Andreopoulos W."/>
            <person name="Angelini C."/>
            <person name="Antonin V."/>
            <person name="Barry K.W."/>
            <person name="Bougher N.L."/>
            <person name="Buchanan P."/>
            <person name="Buyck B."/>
            <person name="Bense V."/>
            <person name="Catcheside P."/>
            <person name="Chovatia M."/>
            <person name="Cooper J."/>
            <person name="Damon W."/>
            <person name="Desjardin D."/>
            <person name="Finy P."/>
            <person name="Geml J."/>
            <person name="Haridas S."/>
            <person name="Hughes K."/>
            <person name="Justo A."/>
            <person name="Karasinski D."/>
            <person name="Kautmanova I."/>
            <person name="Kiss B."/>
            <person name="Kocsube S."/>
            <person name="Kotiranta H."/>
            <person name="LaButti K.M."/>
            <person name="Lechner B.E."/>
            <person name="Liimatainen K."/>
            <person name="Lipzen A."/>
            <person name="Lukacs Z."/>
            <person name="Mihaltcheva S."/>
            <person name="Morgado L.N."/>
            <person name="Niskanen T."/>
            <person name="Noordeloos M.E."/>
            <person name="Ohm R.A."/>
            <person name="Ortiz-Santana B."/>
            <person name="Ovrebo C."/>
            <person name="Racz N."/>
            <person name="Riley R."/>
            <person name="Savchenko A."/>
            <person name="Shiryaev A."/>
            <person name="Soop K."/>
            <person name="Spirin V."/>
            <person name="Szebenyi C."/>
            <person name="Tomsovsky M."/>
            <person name="Tulloss R.E."/>
            <person name="Uehling J."/>
            <person name="Grigoriev I.V."/>
            <person name="Vagvolgyi C."/>
            <person name="Papp T."/>
            <person name="Martin F.M."/>
            <person name="Miettinen O."/>
            <person name="Hibbett D.S."/>
            <person name="Nagy L.G."/>
        </authorList>
    </citation>
    <scope>NUCLEOTIDE SEQUENCE [LARGE SCALE GENOMIC DNA]</scope>
    <source>
        <strain evidence="2 3">CBS 962.96</strain>
    </source>
</reference>
<organism evidence="2 3">
    <name type="scientific">Dendrothele bispora (strain CBS 962.96)</name>
    <dbReference type="NCBI Taxonomy" id="1314807"/>
    <lineage>
        <taxon>Eukaryota</taxon>
        <taxon>Fungi</taxon>
        <taxon>Dikarya</taxon>
        <taxon>Basidiomycota</taxon>
        <taxon>Agaricomycotina</taxon>
        <taxon>Agaricomycetes</taxon>
        <taxon>Agaricomycetidae</taxon>
        <taxon>Agaricales</taxon>
        <taxon>Agaricales incertae sedis</taxon>
        <taxon>Dendrothele</taxon>
    </lineage>
</organism>
<proteinExistence type="predicted"/>
<dbReference type="EMBL" id="ML179488">
    <property type="protein sequence ID" value="THU86636.1"/>
    <property type="molecule type" value="Genomic_DNA"/>
</dbReference>
<gene>
    <name evidence="2" type="ORF">K435DRAFT_868097</name>
</gene>
<name>A0A4S8LCI9_DENBC</name>
<accession>A0A4S8LCI9</accession>
<feature type="compositionally biased region" description="Basic and acidic residues" evidence="1">
    <location>
        <begin position="160"/>
        <end position="170"/>
    </location>
</feature>
<feature type="compositionally biased region" description="Low complexity" evidence="1">
    <location>
        <begin position="121"/>
        <end position="156"/>
    </location>
</feature>
<evidence type="ECO:0000256" key="1">
    <source>
        <dbReference type="SAM" id="MobiDB-lite"/>
    </source>
</evidence>
<dbReference type="AlphaFoldDB" id="A0A4S8LCI9"/>